<keyword evidence="2" id="KW-1277">Toxin-antitoxin system</keyword>
<protein>
    <recommendedName>
        <fullName evidence="5">Growth inhibitor PemK</fullName>
    </recommendedName>
</protein>
<proteinExistence type="inferred from homology"/>
<dbReference type="GO" id="GO:0003677">
    <property type="term" value="F:DNA binding"/>
    <property type="evidence" value="ECO:0007669"/>
    <property type="project" value="InterPro"/>
</dbReference>
<dbReference type="RefSeq" id="WP_113630993.1">
    <property type="nucleotide sequence ID" value="NZ_QHCV01000060.1"/>
</dbReference>
<dbReference type="AlphaFoldDB" id="A0A364V552"/>
<dbReference type="Proteomes" id="UP000251577">
    <property type="component" value="Unassembled WGS sequence"/>
</dbReference>
<dbReference type="InterPro" id="IPR003477">
    <property type="entry name" value="PemK-like"/>
</dbReference>
<gene>
    <name evidence="3" type="ORF">DLJ54_06725</name>
</gene>
<dbReference type="SUPFAM" id="SSF50118">
    <property type="entry name" value="Cell growth inhibitor/plasmid maintenance toxic component"/>
    <property type="match status" value="1"/>
</dbReference>
<evidence type="ECO:0000313" key="4">
    <source>
        <dbReference type="Proteomes" id="UP000251577"/>
    </source>
</evidence>
<comment type="caution">
    <text evidence="3">The sequence shown here is derived from an EMBL/GenBank/DDBJ whole genome shotgun (WGS) entry which is preliminary data.</text>
</comment>
<organism evidence="3 4">
    <name type="scientific">Corynebacterium heidelbergense</name>
    <dbReference type="NCBI Taxonomy" id="2055947"/>
    <lineage>
        <taxon>Bacteria</taxon>
        <taxon>Bacillati</taxon>
        <taxon>Actinomycetota</taxon>
        <taxon>Actinomycetes</taxon>
        <taxon>Mycobacteriales</taxon>
        <taxon>Corynebacteriaceae</taxon>
        <taxon>Corynebacterium</taxon>
    </lineage>
</organism>
<comment type="similarity">
    <text evidence="1">Belongs to the PemK/MazF family.</text>
</comment>
<dbReference type="Pfam" id="PF02452">
    <property type="entry name" value="PemK_toxin"/>
    <property type="match status" value="1"/>
</dbReference>
<reference evidence="3 4" key="1">
    <citation type="journal article" date="2018" name="Syst. Appl. Microbiol.">
        <title>Corynebacterium heidelbergense sp. nov., isolated from the preen glands of Egyptian geese (Alopochen aegyptiacus).</title>
        <authorList>
            <person name="Braun M.S."/>
            <person name="Wang E."/>
            <person name="Zimmermann S."/>
            <person name="Wink M."/>
        </authorList>
    </citation>
    <scope>NUCLEOTIDE SEQUENCE [LARGE SCALE GENOMIC DNA]</scope>
    <source>
        <strain evidence="3 4">647</strain>
    </source>
</reference>
<evidence type="ECO:0000256" key="2">
    <source>
        <dbReference type="ARBA" id="ARBA00022649"/>
    </source>
</evidence>
<dbReference type="Gene3D" id="2.30.30.110">
    <property type="match status" value="1"/>
</dbReference>
<keyword evidence="4" id="KW-1185">Reference proteome</keyword>
<dbReference type="EMBL" id="QHCV01000060">
    <property type="protein sequence ID" value="RAV31759.1"/>
    <property type="molecule type" value="Genomic_DNA"/>
</dbReference>
<evidence type="ECO:0000256" key="1">
    <source>
        <dbReference type="ARBA" id="ARBA00007521"/>
    </source>
</evidence>
<dbReference type="InterPro" id="IPR011067">
    <property type="entry name" value="Plasmid_toxin/cell-grow_inhib"/>
</dbReference>
<name>A0A364V552_9CORY</name>
<evidence type="ECO:0008006" key="5">
    <source>
        <dbReference type="Google" id="ProtNLM"/>
    </source>
</evidence>
<evidence type="ECO:0000313" key="3">
    <source>
        <dbReference type="EMBL" id="RAV31759.1"/>
    </source>
</evidence>
<sequence>MSEAASSPRPEDPARPEENPWSRFIHRYFSHRGSLSEGLDKLNSQLGLNTQPFAAQLQADTTVKTPTANHARSVMYAPDMDGQADPGEVVWVDIRPRRGGEMESRAVLIIGRNGHTLLTLLISENKDHLSEDNWLPIGSGPWENRGGESWIRLDKLIEVPESQILRRGVSMPERRFDRISARLRNDYGWR</sequence>
<accession>A0A364V552</accession>